<evidence type="ECO:0000313" key="2">
    <source>
        <dbReference type="EMBL" id="RUS21298.1"/>
    </source>
</evidence>
<feature type="coiled-coil region" evidence="1">
    <location>
        <begin position="16"/>
        <end position="50"/>
    </location>
</feature>
<dbReference type="GO" id="GO:0042729">
    <property type="term" value="C:DASH complex"/>
    <property type="evidence" value="ECO:0007669"/>
    <property type="project" value="TreeGrafter"/>
</dbReference>
<dbReference type="GO" id="GO:0051010">
    <property type="term" value="F:microtubule plus-end binding"/>
    <property type="evidence" value="ECO:0007669"/>
    <property type="project" value="TreeGrafter"/>
</dbReference>
<keyword evidence="1" id="KW-0175">Coiled coil</keyword>
<dbReference type="Proteomes" id="UP000274822">
    <property type="component" value="Unassembled WGS sequence"/>
</dbReference>
<sequence length="80" mass="8888">MADNTTTTTYHPSISATSKSTNYAVLNQKLEQLQQNLDRLQVTIEVTTQQVPYLRQMGSIHAFMAASRVLNEDSGNTTRG</sequence>
<accession>A0A433PUU6</accession>
<dbReference type="AlphaFoldDB" id="A0A433PUU6"/>
<evidence type="ECO:0000313" key="3">
    <source>
        <dbReference type="Proteomes" id="UP000274822"/>
    </source>
</evidence>
<dbReference type="PANTHER" id="PTHR28289:SF1">
    <property type="entry name" value="DASH COMPLEX SUBUNIT HSK3"/>
    <property type="match status" value="1"/>
</dbReference>
<name>A0A433PUU6_9FUNG</name>
<protein>
    <recommendedName>
        <fullName evidence="4">DASH complex subunit Hsk3 like-domain-containing protein</fullName>
    </recommendedName>
</protein>
<organism evidence="2 3">
    <name type="scientific">Jimgerdemannia flammicorona</name>
    <dbReference type="NCBI Taxonomy" id="994334"/>
    <lineage>
        <taxon>Eukaryota</taxon>
        <taxon>Fungi</taxon>
        <taxon>Fungi incertae sedis</taxon>
        <taxon>Mucoromycota</taxon>
        <taxon>Mucoromycotina</taxon>
        <taxon>Endogonomycetes</taxon>
        <taxon>Endogonales</taxon>
        <taxon>Endogonaceae</taxon>
        <taxon>Jimgerdemannia</taxon>
    </lineage>
</organism>
<proteinExistence type="predicted"/>
<reference evidence="2 3" key="1">
    <citation type="journal article" date="2018" name="New Phytol.">
        <title>Phylogenomics of Endogonaceae and evolution of mycorrhizas within Mucoromycota.</title>
        <authorList>
            <person name="Chang Y."/>
            <person name="Desiro A."/>
            <person name="Na H."/>
            <person name="Sandor L."/>
            <person name="Lipzen A."/>
            <person name="Clum A."/>
            <person name="Barry K."/>
            <person name="Grigoriev I.V."/>
            <person name="Martin F.M."/>
            <person name="Stajich J.E."/>
            <person name="Smith M.E."/>
            <person name="Bonito G."/>
            <person name="Spatafora J.W."/>
        </authorList>
    </citation>
    <scope>NUCLEOTIDE SEQUENCE [LARGE SCALE GENOMIC DNA]</scope>
    <source>
        <strain evidence="2 3">AD002</strain>
    </source>
</reference>
<dbReference type="InterPro" id="IPR042332">
    <property type="entry name" value="Hsk3"/>
</dbReference>
<keyword evidence="3" id="KW-1185">Reference proteome</keyword>
<dbReference type="PANTHER" id="PTHR28289">
    <property type="entry name" value="DASH COMPLEX SUBUNIT HSK3"/>
    <property type="match status" value="1"/>
</dbReference>
<dbReference type="Pfam" id="PF08227">
    <property type="entry name" value="DASH_Hsk3"/>
    <property type="match status" value="1"/>
</dbReference>
<dbReference type="InterPro" id="IPR013183">
    <property type="entry name" value="Hsk3-like"/>
</dbReference>
<comment type="caution">
    <text evidence="2">The sequence shown here is derived from an EMBL/GenBank/DDBJ whole genome shotgun (WGS) entry which is preliminary data.</text>
</comment>
<dbReference type="EMBL" id="RBNJ01020641">
    <property type="protein sequence ID" value="RUS21298.1"/>
    <property type="molecule type" value="Genomic_DNA"/>
</dbReference>
<dbReference type="GO" id="GO:0008608">
    <property type="term" value="P:attachment of spindle microtubules to kinetochore"/>
    <property type="evidence" value="ECO:0007669"/>
    <property type="project" value="InterPro"/>
</dbReference>
<evidence type="ECO:0008006" key="4">
    <source>
        <dbReference type="Google" id="ProtNLM"/>
    </source>
</evidence>
<evidence type="ECO:0000256" key="1">
    <source>
        <dbReference type="SAM" id="Coils"/>
    </source>
</evidence>
<gene>
    <name evidence="2" type="ORF">BC938DRAFT_475442</name>
</gene>